<dbReference type="Pfam" id="PF06271">
    <property type="entry name" value="RDD"/>
    <property type="match status" value="1"/>
</dbReference>
<feature type="transmembrane region" description="Helical" evidence="5">
    <location>
        <begin position="57"/>
        <end position="77"/>
    </location>
</feature>
<dbReference type="OrthoDB" id="9787732at2"/>
<gene>
    <name evidence="7" type="ORF">SAMN04489860_1201</name>
</gene>
<evidence type="ECO:0000256" key="2">
    <source>
        <dbReference type="ARBA" id="ARBA00022692"/>
    </source>
</evidence>
<reference evidence="7 8" key="1">
    <citation type="submission" date="2016-10" db="EMBL/GenBank/DDBJ databases">
        <authorList>
            <person name="de Groot N.N."/>
        </authorList>
    </citation>
    <scope>NUCLEOTIDE SEQUENCE [LARGE SCALE GENOMIC DNA]</scope>
    <source>
        <strain evidence="7 8">DSM 22126</strain>
    </source>
</reference>
<evidence type="ECO:0000256" key="3">
    <source>
        <dbReference type="ARBA" id="ARBA00022989"/>
    </source>
</evidence>
<dbReference type="GO" id="GO:0016020">
    <property type="term" value="C:membrane"/>
    <property type="evidence" value="ECO:0007669"/>
    <property type="project" value="UniProtKB-SubCell"/>
</dbReference>
<dbReference type="STRING" id="545619.SAMN04489860_1201"/>
<evidence type="ECO:0000313" key="7">
    <source>
        <dbReference type="EMBL" id="SDS28103.1"/>
    </source>
</evidence>
<keyword evidence="4 5" id="KW-0472">Membrane</keyword>
<evidence type="ECO:0000256" key="1">
    <source>
        <dbReference type="ARBA" id="ARBA00004141"/>
    </source>
</evidence>
<dbReference type="AlphaFoldDB" id="A0A1H1QXJ4"/>
<dbReference type="EMBL" id="LT629776">
    <property type="protein sequence ID" value="SDS28103.1"/>
    <property type="molecule type" value="Genomic_DNA"/>
</dbReference>
<feature type="domain" description="RDD" evidence="6">
    <location>
        <begin position="19"/>
        <end position="146"/>
    </location>
</feature>
<sequence length="272" mass="28887">MRDGTVIGEGVVLDMRVSSFVVRAMSTLIDVAVVVAVLIGVVVVADDSLAALLDSAYAVPFAVTLVALVTVGVPVIVETATRGRSLGKWLLGIRVVRDDAGPVRARHAATRALVGVGELWLTAGSVAIVASLSNDRGKRLGDILAGTYVVRVRSGARDHGPAPMPMLLAPWARTADVAQLPDDLALAARTFLGRAERLAPLSRARLADDLARRALPFVAPGPPPGTPPEEFLAAVVATRRERELEASTRARELQQHRVDRVRRLPHEVPDVG</sequence>
<dbReference type="PANTHER" id="PTHR38480:SF1">
    <property type="entry name" value="SLR0254 PROTEIN"/>
    <property type="match status" value="1"/>
</dbReference>
<comment type="subcellular location">
    <subcellularLocation>
        <location evidence="1">Membrane</location>
        <topology evidence="1">Multi-pass membrane protein</topology>
    </subcellularLocation>
</comment>
<proteinExistence type="predicted"/>
<evidence type="ECO:0000259" key="6">
    <source>
        <dbReference type="Pfam" id="PF06271"/>
    </source>
</evidence>
<keyword evidence="8" id="KW-1185">Reference proteome</keyword>
<dbReference type="Proteomes" id="UP000185663">
    <property type="component" value="Chromosome I"/>
</dbReference>
<dbReference type="PANTHER" id="PTHR38480">
    <property type="entry name" value="SLR0254 PROTEIN"/>
    <property type="match status" value="1"/>
</dbReference>
<dbReference type="InterPro" id="IPR010432">
    <property type="entry name" value="RDD"/>
</dbReference>
<evidence type="ECO:0000256" key="5">
    <source>
        <dbReference type="SAM" id="Phobius"/>
    </source>
</evidence>
<protein>
    <submittedName>
        <fullName evidence="7">Uncharacterized membrane protein YckC, RDD family</fullName>
    </submittedName>
</protein>
<keyword evidence="3 5" id="KW-1133">Transmembrane helix</keyword>
<keyword evidence="2 5" id="KW-0812">Transmembrane</keyword>
<organism evidence="7 8">
    <name type="scientific">Paraoerskovia marina</name>
    <dbReference type="NCBI Taxonomy" id="545619"/>
    <lineage>
        <taxon>Bacteria</taxon>
        <taxon>Bacillati</taxon>
        <taxon>Actinomycetota</taxon>
        <taxon>Actinomycetes</taxon>
        <taxon>Micrococcales</taxon>
        <taxon>Cellulomonadaceae</taxon>
        <taxon>Paraoerskovia</taxon>
    </lineage>
</organism>
<accession>A0A1H1QXJ4</accession>
<evidence type="ECO:0000256" key="4">
    <source>
        <dbReference type="ARBA" id="ARBA00023136"/>
    </source>
</evidence>
<dbReference type="RefSeq" id="WP_083371933.1">
    <property type="nucleotide sequence ID" value="NZ_LT629776.1"/>
</dbReference>
<dbReference type="eggNOG" id="COG1714">
    <property type="taxonomic scope" value="Bacteria"/>
</dbReference>
<feature type="transmembrane region" description="Helical" evidence="5">
    <location>
        <begin position="20"/>
        <end position="45"/>
    </location>
</feature>
<name>A0A1H1QXJ4_9CELL</name>
<evidence type="ECO:0000313" key="8">
    <source>
        <dbReference type="Proteomes" id="UP000185663"/>
    </source>
</evidence>